<feature type="disulfide bond" evidence="28">
    <location>
        <begin position="599"/>
        <end position="602"/>
    </location>
</feature>
<dbReference type="FunFam" id="3.30.1680.10:FF:000002">
    <property type="entry name" value="Integrin beta"/>
    <property type="match status" value="1"/>
</dbReference>
<feature type="disulfide bond" evidence="28">
    <location>
        <begin position="612"/>
        <end position="690"/>
    </location>
</feature>
<evidence type="ECO:0000256" key="29">
    <source>
        <dbReference type="RuleBase" id="RU000633"/>
    </source>
</evidence>
<feature type="domain" description="Integrin beta subunit cytoplasmic" evidence="32">
    <location>
        <begin position="719"/>
        <end position="751"/>
    </location>
</feature>
<dbReference type="SMART" id="SM01242">
    <property type="entry name" value="Integrin_B_tail"/>
    <property type="match status" value="1"/>
</dbReference>
<dbReference type="InterPro" id="IPR002369">
    <property type="entry name" value="Integrin_bsu_VWA"/>
</dbReference>
<keyword evidence="25" id="KW-0966">Cell projection</keyword>
<evidence type="ECO:0000256" key="30">
    <source>
        <dbReference type="SAM" id="Phobius"/>
    </source>
</evidence>
<dbReference type="Gene3D" id="3.30.1680.10">
    <property type="entry name" value="ligand-binding face of the semaphorins, domain 2"/>
    <property type="match status" value="1"/>
</dbReference>
<dbReference type="InterPro" id="IPR015812">
    <property type="entry name" value="Integrin_bsu"/>
</dbReference>
<feature type="disulfide bond" evidence="28">
    <location>
        <begin position="547"/>
        <end position="556"/>
    </location>
</feature>
<dbReference type="GO" id="GO:0043236">
    <property type="term" value="F:laminin binding"/>
    <property type="evidence" value="ECO:0007669"/>
    <property type="project" value="TreeGrafter"/>
</dbReference>
<evidence type="ECO:0000256" key="11">
    <source>
        <dbReference type="ARBA" id="ARBA00022723"/>
    </source>
</evidence>
<protein>
    <recommendedName>
        <fullName evidence="29">Integrin beta</fullName>
    </recommendedName>
</protein>
<dbReference type="FunFam" id="2.10.25.10:FF:000075">
    <property type="entry name" value="Integrin beta"/>
    <property type="match status" value="1"/>
</dbReference>
<keyword evidence="18" id="KW-0965">Cell junction</keyword>
<dbReference type="GO" id="GO:0033627">
    <property type="term" value="P:cell adhesion mediated by integrin"/>
    <property type="evidence" value="ECO:0007669"/>
    <property type="project" value="TreeGrafter"/>
</dbReference>
<keyword evidence="19 30" id="KW-1133">Transmembrane helix</keyword>
<dbReference type="Pfam" id="PF07965">
    <property type="entry name" value="Integrin_B_tail"/>
    <property type="match status" value="1"/>
</dbReference>
<evidence type="ECO:0000259" key="31">
    <source>
        <dbReference type="SMART" id="SM00187"/>
    </source>
</evidence>
<feature type="disulfide bond" evidence="28">
    <location>
        <begin position="579"/>
        <end position="584"/>
    </location>
</feature>
<dbReference type="InterPro" id="IPR014836">
    <property type="entry name" value="Integrin_bsu_cyt_dom"/>
</dbReference>
<keyword evidence="24" id="KW-0325">Glycoprotein</keyword>
<evidence type="ECO:0000256" key="25">
    <source>
        <dbReference type="ARBA" id="ARBA00023273"/>
    </source>
</evidence>
<dbReference type="PRINTS" id="PR01186">
    <property type="entry name" value="INTEGRINB"/>
</dbReference>
<keyword evidence="9" id="KW-0597">Phosphoprotein</keyword>
<dbReference type="Proteomes" id="UP000694548">
    <property type="component" value="Chromosome sgr08"/>
</dbReference>
<dbReference type="InterPro" id="IPR032695">
    <property type="entry name" value="Integrin_dom_sf"/>
</dbReference>
<evidence type="ECO:0000256" key="6">
    <source>
        <dbReference type="ARBA" id="ARBA00022475"/>
    </source>
</evidence>
<dbReference type="InterPro" id="IPR013111">
    <property type="entry name" value="EGF_extracell"/>
</dbReference>
<feature type="disulfide bond" evidence="28">
    <location>
        <begin position="400"/>
        <end position="658"/>
    </location>
</feature>
<dbReference type="InterPro" id="IPR057073">
    <property type="entry name" value="EGF_integrin_2"/>
</dbReference>
<dbReference type="SUPFAM" id="SSF53300">
    <property type="entry name" value="vWA-like"/>
    <property type="match status" value="1"/>
</dbReference>
<evidence type="ECO:0000256" key="23">
    <source>
        <dbReference type="ARBA" id="ARBA00023170"/>
    </source>
</evidence>
<dbReference type="Gene3D" id="6.20.50.10">
    <property type="match status" value="1"/>
</dbReference>
<dbReference type="FunFam" id="2.10.25.10:FF:000043">
    <property type="entry name" value="Integrin beta"/>
    <property type="match status" value="1"/>
</dbReference>
<evidence type="ECO:0000256" key="7">
    <source>
        <dbReference type="ARBA" id="ARBA00022536"/>
    </source>
</evidence>
<dbReference type="Gene3D" id="3.40.50.410">
    <property type="entry name" value="von Willebrand factor, type A domain"/>
    <property type="match status" value="1"/>
</dbReference>
<dbReference type="Gene3D" id="1.20.5.100">
    <property type="entry name" value="Cytochrome c1, transmembrane anchor, C-terminal"/>
    <property type="match status" value="1"/>
</dbReference>
<evidence type="ECO:0000313" key="35">
    <source>
        <dbReference type="Proteomes" id="UP000694548"/>
    </source>
</evidence>
<dbReference type="GO" id="GO:0009986">
    <property type="term" value="C:cell surface"/>
    <property type="evidence" value="ECO:0007669"/>
    <property type="project" value="TreeGrafter"/>
</dbReference>
<keyword evidence="11" id="KW-0479">Metal-binding</keyword>
<dbReference type="SUPFAM" id="SSF103575">
    <property type="entry name" value="Plexin repeat"/>
    <property type="match status" value="1"/>
</dbReference>
<dbReference type="GO" id="GO:0019960">
    <property type="term" value="F:C-X3-C chemokine binding"/>
    <property type="evidence" value="ECO:0007669"/>
    <property type="project" value="TreeGrafter"/>
</dbReference>
<keyword evidence="35" id="KW-1185">Reference proteome</keyword>
<feature type="disulfide bond" evidence="28">
    <location>
        <begin position="457"/>
        <end position="466"/>
    </location>
</feature>
<dbReference type="GO" id="GO:0007517">
    <property type="term" value="P:muscle organ development"/>
    <property type="evidence" value="ECO:0007669"/>
    <property type="project" value="UniProtKB-KW"/>
</dbReference>
<dbReference type="PANTHER" id="PTHR10082:SF28">
    <property type="entry name" value="INTEGRIN BETA-1"/>
    <property type="match status" value="1"/>
</dbReference>
<dbReference type="FunFam" id="4.10.1240.30:FF:000002">
    <property type="entry name" value="Integrin beta"/>
    <property type="match status" value="1"/>
</dbReference>
<dbReference type="GO" id="GO:0045121">
    <property type="term" value="C:membrane raft"/>
    <property type="evidence" value="ECO:0007669"/>
    <property type="project" value="UniProtKB-SubCell"/>
</dbReference>
<dbReference type="Pfam" id="PF07974">
    <property type="entry name" value="EGF_2"/>
    <property type="match status" value="2"/>
</dbReference>
<keyword evidence="16 29" id="KW-0130">Cell adhesion</keyword>
<evidence type="ECO:0000313" key="34">
    <source>
        <dbReference type="Ensembl" id="ENSNFUP00015040622.1"/>
    </source>
</evidence>
<dbReference type="Pfam" id="PF23105">
    <property type="entry name" value="EGF_integrin"/>
    <property type="match status" value="1"/>
</dbReference>
<feature type="disulfide bond" evidence="28">
    <location>
        <begin position="499"/>
        <end position="534"/>
    </location>
</feature>
<keyword evidence="14" id="KW-0106">Calcium</keyword>
<evidence type="ECO:0000256" key="26">
    <source>
        <dbReference type="ARBA" id="ARBA00023283"/>
    </source>
</evidence>
<dbReference type="PROSITE" id="PS00243">
    <property type="entry name" value="I_EGF_1"/>
    <property type="match status" value="1"/>
</dbReference>
<evidence type="ECO:0000259" key="32">
    <source>
        <dbReference type="SMART" id="SM01241"/>
    </source>
</evidence>
<feature type="disulfide bond" evidence="28">
    <location>
        <begin position="558"/>
        <end position="565"/>
    </location>
</feature>
<feature type="disulfide bond" evidence="28">
    <location>
        <begin position="196"/>
        <end position="202"/>
    </location>
</feature>
<dbReference type="InterPro" id="IPR036349">
    <property type="entry name" value="Integrin_bsu_tail_dom_sf"/>
</dbReference>
<dbReference type="GO" id="GO:0007229">
    <property type="term" value="P:integrin-mediated signaling pathway"/>
    <property type="evidence" value="ECO:0007669"/>
    <property type="project" value="UniProtKB-KW"/>
</dbReference>
<dbReference type="Ensembl" id="ENSNFUT00015042403.1">
    <property type="protein sequence ID" value="ENSNFUP00015040622.1"/>
    <property type="gene ID" value="ENSNFUG00015019282.1"/>
</dbReference>
<dbReference type="GO" id="GO:0006909">
    <property type="term" value="P:phagocytosis"/>
    <property type="evidence" value="ECO:0007669"/>
    <property type="project" value="UniProtKB-KW"/>
</dbReference>
<dbReference type="InterPro" id="IPR015439">
    <property type="entry name" value="Integrin_b-2_sf"/>
</dbReference>
<evidence type="ECO:0000256" key="17">
    <source>
        <dbReference type="ARBA" id="ARBA00022907"/>
    </source>
</evidence>
<feature type="disulfide bond" evidence="28">
    <location>
        <begin position="366"/>
        <end position="380"/>
    </location>
</feature>
<dbReference type="Gene3D" id="4.10.1240.30">
    <property type="match status" value="1"/>
</dbReference>
<evidence type="ECO:0000256" key="1">
    <source>
        <dbReference type="ARBA" id="ARBA00004199"/>
    </source>
</evidence>
<feature type="disulfide bond" evidence="28">
    <location>
        <begin position="18"/>
        <end position="430"/>
    </location>
</feature>
<organism evidence="34 35">
    <name type="scientific">Nothobranchius furzeri</name>
    <name type="common">Turquoise killifish</name>
    <dbReference type="NCBI Taxonomy" id="105023"/>
    <lineage>
        <taxon>Eukaryota</taxon>
        <taxon>Metazoa</taxon>
        <taxon>Chordata</taxon>
        <taxon>Craniata</taxon>
        <taxon>Vertebrata</taxon>
        <taxon>Euteleostomi</taxon>
        <taxon>Actinopterygii</taxon>
        <taxon>Neopterygii</taxon>
        <taxon>Teleostei</taxon>
        <taxon>Neoteleostei</taxon>
        <taxon>Acanthomorphata</taxon>
        <taxon>Ovalentaria</taxon>
        <taxon>Atherinomorphae</taxon>
        <taxon>Cyprinodontiformes</taxon>
        <taxon>Nothobranchiidae</taxon>
        <taxon>Nothobranchius</taxon>
    </lineage>
</organism>
<evidence type="ECO:0000256" key="20">
    <source>
        <dbReference type="ARBA" id="ARBA00023037"/>
    </source>
</evidence>
<dbReference type="SUPFAM" id="SSF69687">
    <property type="entry name" value="Integrin beta tail domain"/>
    <property type="match status" value="1"/>
</dbReference>
<dbReference type="GeneTree" id="ENSGT01150000286983"/>
<evidence type="ECO:0000256" key="8">
    <source>
        <dbReference type="ARBA" id="ARBA00022541"/>
    </source>
</evidence>
<comment type="subcellular location">
    <subcellularLocation>
        <location evidence="29">Cell membrane</location>
        <topology evidence="29">Single-pass type I membrane protein</topology>
    </subcellularLocation>
    <subcellularLocation>
        <location evidence="3">Cell projection</location>
        <location evidence="3">Invadopodium membrane</location>
        <topology evidence="3">Single-pass type I membrane protein</topology>
    </subcellularLocation>
    <subcellularLocation>
        <location evidence="4">Cell projection</location>
        <location evidence="4">Lamellipodium</location>
    </subcellularLocation>
    <subcellularLocation>
        <location evidence="1">Cell projection</location>
        <location evidence="1">Ruffle membrane</location>
        <topology evidence="1">Single-pass type I membrane protein</topology>
    </subcellularLocation>
    <subcellularLocation>
        <location evidence="2">Melanosome</location>
    </subcellularLocation>
    <subcellularLocation>
        <location evidence="27">Membrane raft</location>
        <topology evidence="27">Single-pass type I membrane protein</topology>
    </subcellularLocation>
</comment>
<dbReference type="GO" id="GO:0046872">
    <property type="term" value="F:metal ion binding"/>
    <property type="evidence" value="ECO:0007669"/>
    <property type="project" value="UniProtKB-KW"/>
</dbReference>
<feature type="disulfide bond" evidence="28">
    <location>
        <begin position="504"/>
        <end position="519"/>
    </location>
</feature>
<evidence type="ECO:0000256" key="3">
    <source>
        <dbReference type="ARBA" id="ARBA00004297"/>
    </source>
</evidence>
<dbReference type="GO" id="GO:0098639">
    <property type="term" value="F:collagen binding involved in cell-matrix adhesion"/>
    <property type="evidence" value="ECO:0007669"/>
    <property type="project" value="TreeGrafter"/>
</dbReference>
<dbReference type="GO" id="GO:0019901">
    <property type="term" value="F:protein kinase binding"/>
    <property type="evidence" value="ECO:0007669"/>
    <property type="project" value="TreeGrafter"/>
</dbReference>
<feature type="disulfide bond" evidence="28">
    <location>
        <begin position="586"/>
        <end position="596"/>
    </location>
</feature>
<feature type="domain" description="Integrin beta subunit tail" evidence="33">
    <location>
        <begin position="606"/>
        <end position="695"/>
    </location>
</feature>
<dbReference type="PIRSF" id="PIRSF002512">
    <property type="entry name" value="Integrin_B"/>
    <property type="match status" value="1"/>
</dbReference>
<feature type="disulfide bond" evidence="28">
    <location>
        <begin position="581"/>
        <end position="627"/>
    </location>
</feature>
<keyword evidence="10 29" id="KW-0812">Transmembrane</keyword>
<evidence type="ECO:0000256" key="21">
    <source>
        <dbReference type="ARBA" id="ARBA00023136"/>
    </source>
</evidence>
<evidence type="ECO:0000256" key="24">
    <source>
        <dbReference type="ARBA" id="ARBA00023180"/>
    </source>
</evidence>
<sequence length="753" mass="83706">MTFGLFFCCHASKEGNECINANAKYCGECIQAGAKCGWCTDPNFLKQGETVSSRCDEVESLIKRGCNLTLIENPVGKQRVLKNIPVTNRGKNKKLKPEEITQIQPQKLDITLRSGEPQSFNLTFKRAEDYPIDLYYLMDLSYSMKDDLENVKNLGTSLMLEMTKITSDFRIGFGSFVEKTVMPYISTTPAKLLNPCTGDQTCTSPFSYKNVLKLTSNGSLFNTLVGQQHISGNLDSPEGGFDAIMQVAVCGDQIGWRNVTRLLVFSTDAGFHFAGDGKLGGIVLPNDGKCHLENNIYTMSHYYDYPSIAHLVQKLSDNNIQTIFAVTEEFQPVYQVRASFYGMTTRVILENSKLPDGVTIAYTAHCKNGVVNEGENGRKCSNISIGDEVKFSISITSKGCPTKTKLKPIKIKPLGFTEELEIHLNFICECECHKKGIKDSPDCHFGNGTYECGACRCNEGRVGRNCECSSNEISTEDMDLACRNKNSTDICSNNGECVCGKCECKTRENPNERYSGKYCECDNFNCDRSGNLLCGGHGRCECGKCVCDPMWSESACDCSLDKSTCLASNKQECNGRGTCKCGSCKCTDPKFQGPTCETCPTCPGVCAEHKECVECKAFGTGEKKDTCQQECSDFNLIEVKSRDKLPQPHETPYPVMHCKERDANDCWFYYTYAVKNKTEKVVHVVEKPECPTGPDIVPIVIGVVVGIVLIGLALLFIWKLLMIIHDRREFAKFEKEKMNAKWDTVSVWSRNSV</sequence>
<dbReference type="FunFam" id="3.40.50.410:FF:000002">
    <property type="entry name" value="Integrin beta"/>
    <property type="match status" value="1"/>
</dbReference>
<evidence type="ECO:0000256" key="12">
    <source>
        <dbReference type="ARBA" id="ARBA00022729"/>
    </source>
</evidence>
<evidence type="ECO:0000256" key="14">
    <source>
        <dbReference type="ARBA" id="ARBA00022837"/>
    </source>
</evidence>
<reference evidence="34" key="3">
    <citation type="submission" date="2025-09" db="UniProtKB">
        <authorList>
            <consortium name="Ensembl"/>
        </authorList>
    </citation>
    <scope>IDENTIFICATION</scope>
</reference>
<reference evidence="34" key="1">
    <citation type="submission" date="2014-08" db="EMBL/GenBank/DDBJ databases">
        <authorList>
            <person name="Senf B."/>
            <person name="Petzold A."/>
            <person name="Downie B.R."/>
            <person name="Koch P."/>
            <person name="Platzer M."/>
        </authorList>
    </citation>
    <scope>NUCLEOTIDE SEQUENCE [LARGE SCALE GENOMIC DNA]</scope>
    <source>
        <strain evidence="34">GRZ</strain>
    </source>
</reference>
<dbReference type="FunFam" id="2.10.25.10:FF:000155">
    <property type="entry name" value="Integrin beta"/>
    <property type="match status" value="1"/>
</dbReference>
<dbReference type="PANTHER" id="PTHR10082">
    <property type="entry name" value="INTEGRIN BETA SUBUNIT"/>
    <property type="match status" value="1"/>
</dbReference>
<feature type="disulfide bond" evidence="28">
    <location>
        <begin position="26"/>
        <end position="36"/>
    </location>
</feature>
<feature type="disulfide bond" evidence="28">
    <location>
        <begin position="631"/>
        <end position="666"/>
    </location>
</feature>
<dbReference type="GO" id="GO:0032587">
    <property type="term" value="C:ruffle membrane"/>
    <property type="evidence" value="ECO:0007669"/>
    <property type="project" value="UniProtKB-SubCell"/>
</dbReference>
<feature type="disulfide bond" evidence="28">
    <location>
        <begin position="497"/>
        <end position="502"/>
    </location>
</feature>
<feature type="disulfide bond" evidence="28">
    <location>
        <begin position="606"/>
        <end position="615"/>
    </location>
</feature>
<dbReference type="GO" id="GO:0030027">
    <property type="term" value="C:lamellipodium"/>
    <property type="evidence" value="ECO:0007669"/>
    <property type="project" value="UniProtKB-SubCell"/>
</dbReference>
<dbReference type="SMART" id="SM01241">
    <property type="entry name" value="Integrin_b_cyt"/>
    <property type="match status" value="1"/>
</dbReference>
<feature type="disulfide bond" evidence="28">
    <location>
        <begin position="521"/>
        <end position="526"/>
    </location>
</feature>
<feature type="disulfide bond" evidence="28">
    <location>
        <begin position="542"/>
        <end position="573"/>
    </location>
</feature>
<feature type="disulfide bond" evidence="28">
    <location>
        <begin position="250"/>
        <end position="290"/>
    </location>
</feature>
<keyword evidence="6" id="KW-1003">Cell membrane</keyword>
<keyword evidence="15" id="KW-0460">Magnesium</keyword>
<dbReference type="SUPFAM" id="SSF57196">
    <property type="entry name" value="EGF/Laminin"/>
    <property type="match status" value="2"/>
</dbReference>
<feature type="disulfide bond" evidence="28">
    <location>
        <begin position="468"/>
        <end position="482"/>
    </location>
</feature>
<evidence type="ECO:0000256" key="10">
    <source>
        <dbReference type="ARBA" id="ARBA00022692"/>
    </source>
</evidence>
<evidence type="ECO:0000256" key="4">
    <source>
        <dbReference type="ARBA" id="ARBA00004510"/>
    </source>
</evidence>
<keyword evidence="8" id="KW-0517">Myogenesis</keyword>
<keyword evidence="22 28" id="KW-1015">Disulfide bond</keyword>
<dbReference type="Gene3D" id="2.10.25.10">
    <property type="entry name" value="Laminin"/>
    <property type="match status" value="4"/>
</dbReference>
<dbReference type="InterPro" id="IPR036465">
    <property type="entry name" value="vWFA_dom_sf"/>
</dbReference>
<dbReference type="PROSITE" id="PS52047">
    <property type="entry name" value="I_EGF_2"/>
    <property type="match status" value="1"/>
</dbReference>
<dbReference type="Pfam" id="PF08725">
    <property type="entry name" value="Integrin_b_cyt"/>
    <property type="match status" value="1"/>
</dbReference>
<name>A0A8C6VUD4_NOTFU</name>
<keyword evidence="23" id="KW-0675">Receptor</keyword>
<dbReference type="GO" id="GO:0008305">
    <property type="term" value="C:integrin complex"/>
    <property type="evidence" value="ECO:0007669"/>
    <property type="project" value="TreeGrafter"/>
</dbReference>
<reference evidence="34" key="2">
    <citation type="submission" date="2025-08" db="UniProtKB">
        <authorList>
            <consortium name="Ensembl"/>
        </authorList>
    </citation>
    <scope>IDENTIFICATION</scope>
</reference>
<dbReference type="InterPro" id="IPR012896">
    <property type="entry name" value="Integrin_bsu_tail"/>
</dbReference>
<feature type="disulfide bond" evidence="28">
    <location>
        <begin position="29"/>
        <end position="66"/>
    </location>
</feature>
<dbReference type="InterPro" id="IPR040622">
    <property type="entry name" value="EGF_integrin_1"/>
</dbReference>
<evidence type="ECO:0000259" key="33">
    <source>
        <dbReference type="SMART" id="SM01242"/>
    </source>
</evidence>
<feature type="disulfide bond" evidence="28">
    <location>
        <begin position="540"/>
        <end position="545"/>
    </location>
</feature>
<keyword evidence="26" id="KW-0873">Pyrrolidone carboxylic acid</keyword>
<dbReference type="SUPFAM" id="SSF69179">
    <property type="entry name" value="Integrin domains"/>
    <property type="match status" value="1"/>
</dbReference>
<keyword evidence="7" id="KW-0245">EGF-like domain</keyword>
<keyword evidence="20 29" id="KW-0401">Integrin</keyword>
<dbReference type="GO" id="GO:0016477">
    <property type="term" value="P:cell migration"/>
    <property type="evidence" value="ECO:0007669"/>
    <property type="project" value="TreeGrafter"/>
</dbReference>
<feature type="disulfide bond" evidence="28">
    <location>
        <begin position="39"/>
        <end position="55"/>
    </location>
</feature>
<evidence type="ECO:0000256" key="2">
    <source>
        <dbReference type="ARBA" id="ARBA00004223"/>
    </source>
</evidence>
<dbReference type="GO" id="GO:0001968">
    <property type="term" value="F:fibronectin binding"/>
    <property type="evidence" value="ECO:0007669"/>
    <property type="project" value="TreeGrafter"/>
</dbReference>
<feature type="transmembrane region" description="Helical" evidence="30">
    <location>
        <begin position="696"/>
        <end position="718"/>
    </location>
</feature>
<dbReference type="GO" id="GO:0005178">
    <property type="term" value="F:integrin binding"/>
    <property type="evidence" value="ECO:0007669"/>
    <property type="project" value="TreeGrafter"/>
</dbReference>
<keyword evidence="13" id="KW-0677">Repeat</keyword>
<dbReference type="GO" id="GO:0005925">
    <property type="term" value="C:focal adhesion"/>
    <property type="evidence" value="ECO:0007669"/>
    <property type="project" value="TreeGrafter"/>
</dbReference>
<accession>A0A8C6VUD4</accession>
<dbReference type="InterPro" id="IPR057243">
    <property type="entry name" value="Integrin_I-EGF_CS"/>
</dbReference>
<dbReference type="Pfam" id="PF18372">
    <property type="entry name" value="I-EGF_1"/>
    <property type="match status" value="1"/>
</dbReference>
<dbReference type="AlphaFoldDB" id="A0A8C6VUD4"/>
<evidence type="ECO:0000256" key="5">
    <source>
        <dbReference type="ARBA" id="ARBA00007449"/>
    </source>
</evidence>
<feature type="disulfide bond" evidence="28">
    <location>
        <begin position="443"/>
        <end position="455"/>
    </location>
</feature>
<evidence type="ECO:0000256" key="27">
    <source>
        <dbReference type="ARBA" id="ARBA00035630"/>
    </source>
</evidence>
<evidence type="ECO:0000256" key="18">
    <source>
        <dbReference type="ARBA" id="ARBA00022949"/>
    </source>
</evidence>
<keyword evidence="21 30" id="KW-0472">Membrane</keyword>
<evidence type="ECO:0000256" key="28">
    <source>
        <dbReference type="PIRSR" id="PIRSR002512-1"/>
    </source>
</evidence>
<evidence type="ECO:0000256" key="22">
    <source>
        <dbReference type="ARBA" id="ARBA00023157"/>
    </source>
</evidence>
<evidence type="ECO:0000256" key="16">
    <source>
        <dbReference type="ARBA" id="ARBA00022889"/>
    </source>
</evidence>
<evidence type="ECO:0000256" key="13">
    <source>
        <dbReference type="ARBA" id="ARBA00022737"/>
    </source>
</evidence>
<gene>
    <name evidence="34" type="primary">ITGB1</name>
    <name evidence="34" type="synonym">itgb1a</name>
</gene>
<comment type="similarity">
    <text evidence="5 29">Belongs to the integrin beta chain family.</text>
</comment>
<proteinExistence type="inferred from homology"/>
<feature type="disulfide bond" evidence="28">
    <location>
        <begin position="452"/>
        <end position="491"/>
    </location>
</feature>
<evidence type="ECO:0000256" key="9">
    <source>
        <dbReference type="ARBA" id="ARBA00022553"/>
    </source>
</evidence>
<dbReference type="GO" id="GO:0045202">
    <property type="term" value="C:synapse"/>
    <property type="evidence" value="ECO:0007669"/>
    <property type="project" value="TreeGrafter"/>
</dbReference>
<keyword evidence="17" id="KW-0581">Phagocytosis</keyword>
<feature type="domain" description="Integrin beta subunit VWA" evidence="31">
    <location>
        <begin position="26"/>
        <end position="430"/>
    </location>
</feature>
<dbReference type="GO" id="GO:0042470">
    <property type="term" value="C:melanosome"/>
    <property type="evidence" value="ECO:0007669"/>
    <property type="project" value="UniProtKB-SubCell"/>
</dbReference>
<dbReference type="SMART" id="SM00187">
    <property type="entry name" value="INB"/>
    <property type="match status" value="1"/>
</dbReference>
<keyword evidence="12" id="KW-0732">Signal</keyword>
<evidence type="ECO:0000256" key="15">
    <source>
        <dbReference type="ARBA" id="ARBA00022842"/>
    </source>
</evidence>
<dbReference type="GO" id="GO:0098609">
    <property type="term" value="P:cell-cell adhesion"/>
    <property type="evidence" value="ECO:0007669"/>
    <property type="project" value="TreeGrafter"/>
</dbReference>
<dbReference type="Pfam" id="PF00362">
    <property type="entry name" value="Integrin_beta"/>
    <property type="match status" value="1"/>
</dbReference>
<feature type="disulfide bond" evidence="28">
    <location>
        <begin position="428"/>
        <end position="432"/>
    </location>
</feature>
<evidence type="ECO:0000256" key="19">
    <source>
        <dbReference type="ARBA" id="ARBA00022989"/>
    </source>
</evidence>